<proteinExistence type="predicted"/>
<reference evidence="2" key="1">
    <citation type="submission" date="2025-08" db="UniProtKB">
        <authorList>
            <consortium name="RefSeq"/>
        </authorList>
    </citation>
    <scope>IDENTIFICATION</scope>
</reference>
<dbReference type="Proteomes" id="UP001732720">
    <property type="component" value="Chromosome 17"/>
</dbReference>
<gene>
    <name evidence="2" type="primary">LOC141418502</name>
</gene>
<protein>
    <submittedName>
        <fullName evidence="2">Uncharacterized protein</fullName>
    </submittedName>
</protein>
<name>A0AC58LE00_CASCN</name>
<dbReference type="RefSeq" id="XP_073915385.1">
    <property type="nucleotide sequence ID" value="XM_074059284.1"/>
</dbReference>
<accession>A0AC58LE00</accession>
<keyword evidence="1" id="KW-1185">Reference proteome</keyword>
<sequence>MVSAAAPAAAAAAAAAAAQPPRLHEATPLRPRPWPLSRCAGGKPGRMASPLPARLWQGDRGGRADPPAAPAPCAAPPLPPIRRGSGFSPRRRRRALLQPRVPSPLLTFCRERGEAPRGGGGGRARARRRRGKGGAWRAPAEGAREPRREPELGHPGERRSCPPPPSVSRALGVLPARPRVLPFPWESETSVPILFGNVHTPVPFGRHRLLKEIRFSWTEMDWDHHSFEHIINGDQAAIMDQCYRGLKPFLAVSLPN</sequence>
<evidence type="ECO:0000313" key="2">
    <source>
        <dbReference type="RefSeq" id="XP_073915385.1"/>
    </source>
</evidence>
<evidence type="ECO:0000313" key="1">
    <source>
        <dbReference type="Proteomes" id="UP001732720"/>
    </source>
</evidence>
<organism evidence="1 2">
    <name type="scientific">Castor canadensis</name>
    <name type="common">American beaver</name>
    <dbReference type="NCBI Taxonomy" id="51338"/>
    <lineage>
        <taxon>Eukaryota</taxon>
        <taxon>Metazoa</taxon>
        <taxon>Chordata</taxon>
        <taxon>Craniata</taxon>
        <taxon>Vertebrata</taxon>
        <taxon>Euteleostomi</taxon>
        <taxon>Mammalia</taxon>
        <taxon>Eutheria</taxon>
        <taxon>Euarchontoglires</taxon>
        <taxon>Glires</taxon>
        <taxon>Rodentia</taxon>
        <taxon>Castorimorpha</taxon>
        <taxon>Castoridae</taxon>
        <taxon>Castor</taxon>
    </lineage>
</organism>